<evidence type="ECO:0000313" key="3">
    <source>
        <dbReference type="EMBL" id="KAJ7712950.1"/>
    </source>
</evidence>
<feature type="region of interest" description="Disordered" evidence="1">
    <location>
        <begin position="60"/>
        <end position="144"/>
    </location>
</feature>
<dbReference type="AlphaFoldDB" id="A0AAD7MDX1"/>
<organism evidence="3 4">
    <name type="scientific">Mycena metata</name>
    <dbReference type="NCBI Taxonomy" id="1033252"/>
    <lineage>
        <taxon>Eukaryota</taxon>
        <taxon>Fungi</taxon>
        <taxon>Dikarya</taxon>
        <taxon>Basidiomycota</taxon>
        <taxon>Agaricomycotina</taxon>
        <taxon>Agaricomycetes</taxon>
        <taxon>Agaricomycetidae</taxon>
        <taxon>Agaricales</taxon>
        <taxon>Marasmiineae</taxon>
        <taxon>Mycenaceae</taxon>
        <taxon>Mycena</taxon>
    </lineage>
</organism>
<keyword evidence="4" id="KW-1185">Reference proteome</keyword>
<feature type="signal peptide" evidence="2">
    <location>
        <begin position="1"/>
        <end position="17"/>
    </location>
</feature>
<evidence type="ECO:0000256" key="2">
    <source>
        <dbReference type="SAM" id="SignalP"/>
    </source>
</evidence>
<feature type="region of interest" description="Disordered" evidence="1">
    <location>
        <begin position="450"/>
        <end position="478"/>
    </location>
</feature>
<name>A0AAD7MDX1_9AGAR</name>
<dbReference type="EMBL" id="JARKIB010000354">
    <property type="protein sequence ID" value="KAJ7712950.1"/>
    <property type="molecule type" value="Genomic_DNA"/>
</dbReference>
<feature type="chain" id="PRO_5042200640" evidence="2">
    <location>
        <begin position="18"/>
        <end position="750"/>
    </location>
</feature>
<feature type="region of interest" description="Disordered" evidence="1">
    <location>
        <begin position="317"/>
        <end position="347"/>
    </location>
</feature>
<proteinExistence type="predicted"/>
<gene>
    <name evidence="3" type="ORF">B0H16DRAFT_1743734</name>
</gene>
<protein>
    <submittedName>
        <fullName evidence="3">Uncharacterized protein</fullName>
    </submittedName>
</protein>
<accession>A0AAD7MDX1</accession>
<feature type="region of interest" description="Disordered" evidence="1">
    <location>
        <begin position="258"/>
        <end position="290"/>
    </location>
</feature>
<feature type="compositionally biased region" description="Basic and acidic residues" evidence="1">
    <location>
        <begin position="450"/>
        <end position="460"/>
    </location>
</feature>
<feature type="compositionally biased region" description="Basic and acidic residues" evidence="1">
    <location>
        <begin position="128"/>
        <end position="144"/>
    </location>
</feature>
<dbReference type="Proteomes" id="UP001215598">
    <property type="component" value="Unassembled WGS sequence"/>
</dbReference>
<reference evidence="3" key="1">
    <citation type="submission" date="2023-03" db="EMBL/GenBank/DDBJ databases">
        <title>Massive genome expansion in bonnet fungi (Mycena s.s.) driven by repeated elements and novel gene families across ecological guilds.</title>
        <authorList>
            <consortium name="Lawrence Berkeley National Laboratory"/>
            <person name="Harder C.B."/>
            <person name="Miyauchi S."/>
            <person name="Viragh M."/>
            <person name="Kuo A."/>
            <person name="Thoen E."/>
            <person name="Andreopoulos B."/>
            <person name="Lu D."/>
            <person name="Skrede I."/>
            <person name="Drula E."/>
            <person name="Henrissat B."/>
            <person name="Morin E."/>
            <person name="Kohler A."/>
            <person name="Barry K."/>
            <person name="LaButti K."/>
            <person name="Morin E."/>
            <person name="Salamov A."/>
            <person name="Lipzen A."/>
            <person name="Mereny Z."/>
            <person name="Hegedus B."/>
            <person name="Baldrian P."/>
            <person name="Stursova M."/>
            <person name="Weitz H."/>
            <person name="Taylor A."/>
            <person name="Grigoriev I.V."/>
            <person name="Nagy L.G."/>
            <person name="Martin F."/>
            <person name="Kauserud H."/>
        </authorList>
    </citation>
    <scope>NUCLEOTIDE SEQUENCE</scope>
    <source>
        <strain evidence="3">CBHHK182m</strain>
    </source>
</reference>
<evidence type="ECO:0000313" key="4">
    <source>
        <dbReference type="Proteomes" id="UP001215598"/>
    </source>
</evidence>
<sequence>MLFLLTVPFLIIPFPQSIPMHYFIQLRLQILHRIVLSRLASDAPCVPARRRSTLDAALLPRPRAAPLRRSMPDARRRPGRSLMGNAGQEDSAAAEKNLPRTSTGNAKQHLGGGAADMGPGWEGGGGGDARKERGRGGWRESGRRDVWAVGNAGEADADTAARPQRRSGFEFKAGPAWWDVWRIPGVVVRIPDVGKEAGAGTRNRGGGGTCGRWEGADDAREDRAQMAPYDLERRAHHPHISLVARGFAFATRHTLSGRSSRASSAPPPHGHSPPFSLLHVPPASAPSSHRRALPGDVIARFGLAAGHSRSRCAHLARSRGAPRMRSPKPSSSPELHAAHNISPSGSSCASWPRTLAALIVVLTARTIPSLVAVLSKALIFLATRVGRASSSRVILFAARPHDTRATASRSRALVVPVVVIVLVAGWSTRPQSRLHLLSIPIAKPAERGYGRTDAATRRNGDAAARGRRRLRRRGNDTETKEELRWEGCRCRRVRRRGRRWGGARWLPRRAGAARASSEHQAKNRAGEKAKGCISLGVYAAVVIQAVGVLRVAWAAVGVPLRREVGEGDEGDDDMLDGAMRIRTHNADLADVAPACWEQVPVVMGPEEVGVVCECDQGGGLRMRRVASWMSFARLVRTFPRCRWRSRWVSRMEILALFPSMRVSADGSVHPFSPPPQSPTRFLLSQVITSADWIPRLGTRYFAISPMASARHARAAATAAPPNTPVTQIPATAFGVLNNFLGVEVHGYSTN</sequence>
<feature type="compositionally biased region" description="Gly residues" evidence="1">
    <location>
        <begin position="110"/>
        <end position="127"/>
    </location>
</feature>
<feature type="compositionally biased region" description="Basic residues" evidence="1">
    <location>
        <begin position="317"/>
        <end position="326"/>
    </location>
</feature>
<comment type="caution">
    <text evidence="3">The sequence shown here is derived from an EMBL/GenBank/DDBJ whole genome shotgun (WGS) entry which is preliminary data.</text>
</comment>
<keyword evidence="2" id="KW-0732">Signal</keyword>
<feature type="compositionally biased region" description="Low complexity" evidence="1">
    <location>
        <begin position="60"/>
        <end position="69"/>
    </location>
</feature>
<evidence type="ECO:0000256" key="1">
    <source>
        <dbReference type="SAM" id="MobiDB-lite"/>
    </source>
</evidence>